<dbReference type="PANTHER" id="PTHR12619">
    <property type="entry name" value="RFX TRANSCRIPTION FACTOR FAMILY"/>
    <property type="match status" value="1"/>
</dbReference>
<feature type="region of interest" description="Disordered" evidence="2">
    <location>
        <begin position="87"/>
        <end position="132"/>
    </location>
</feature>
<evidence type="ECO:0000256" key="1">
    <source>
        <dbReference type="ARBA" id="ARBA00023125"/>
    </source>
</evidence>
<reference evidence="4 5" key="1">
    <citation type="submission" date="2024-05" db="EMBL/GenBank/DDBJ databases">
        <title>Long read based assembly of the Candida bracarensis genome reveals expanded adhesin content.</title>
        <authorList>
            <person name="Marcet-Houben M."/>
            <person name="Ksiezopolska E."/>
            <person name="Gabaldon T."/>
        </authorList>
    </citation>
    <scope>NUCLEOTIDE SEQUENCE [LARGE SCALE GENOMIC DNA]</scope>
    <source>
        <strain evidence="4 5">CBM6</strain>
    </source>
</reference>
<evidence type="ECO:0000256" key="2">
    <source>
        <dbReference type="SAM" id="MobiDB-lite"/>
    </source>
</evidence>
<dbReference type="InterPro" id="IPR036390">
    <property type="entry name" value="WH_DNA-bd_sf"/>
</dbReference>
<gene>
    <name evidence="4" type="ORF">RNJ44_00008</name>
</gene>
<protein>
    <recommendedName>
        <fullName evidence="3">RFX-type winged-helix domain-containing protein</fullName>
    </recommendedName>
</protein>
<evidence type="ECO:0000259" key="3">
    <source>
        <dbReference type="PROSITE" id="PS51526"/>
    </source>
</evidence>
<name>A0ABR4P0V6_9SACH</name>
<evidence type="ECO:0000313" key="5">
    <source>
        <dbReference type="Proteomes" id="UP001623330"/>
    </source>
</evidence>
<feature type="compositionally biased region" description="Polar residues" evidence="2">
    <location>
        <begin position="87"/>
        <end position="97"/>
    </location>
</feature>
<dbReference type="SUPFAM" id="SSF46785">
    <property type="entry name" value="Winged helix' DNA-binding domain"/>
    <property type="match status" value="1"/>
</dbReference>
<feature type="compositionally biased region" description="Low complexity" evidence="2">
    <location>
        <begin position="358"/>
        <end position="369"/>
    </location>
</feature>
<feature type="domain" description="RFX-type winged-helix" evidence="3">
    <location>
        <begin position="259"/>
        <end position="335"/>
    </location>
</feature>
<dbReference type="Gene3D" id="1.10.10.10">
    <property type="entry name" value="Winged helix-like DNA-binding domain superfamily/Winged helix DNA-binding domain"/>
    <property type="match status" value="1"/>
</dbReference>
<comment type="caution">
    <text evidence="4">The sequence shown here is derived from an EMBL/GenBank/DDBJ whole genome shotgun (WGS) entry which is preliminary data.</text>
</comment>
<dbReference type="Proteomes" id="UP001623330">
    <property type="component" value="Unassembled WGS sequence"/>
</dbReference>
<feature type="compositionally biased region" description="Low complexity" evidence="2">
    <location>
        <begin position="98"/>
        <end position="124"/>
    </location>
</feature>
<dbReference type="InterPro" id="IPR036388">
    <property type="entry name" value="WH-like_DNA-bd_sf"/>
</dbReference>
<keyword evidence="5" id="KW-1185">Reference proteome</keyword>
<accession>A0ABR4P0V6</accession>
<dbReference type="EMBL" id="JBEVYD010000001">
    <property type="protein sequence ID" value="KAL3235249.1"/>
    <property type="molecule type" value="Genomic_DNA"/>
</dbReference>
<evidence type="ECO:0000313" key="4">
    <source>
        <dbReference type="EMBL" id="KAL3235249.1"/>
    </source>
</evidence>
<dbReference type="InterPro" id="IPR003150">
    <property type="entry name" value="DNA-bd_RFX"/>
</dbReference>
<organism evidence="4 5">
    <name type="scientific">Nakaseomyces bracarensis</name>
    <dbReference type="NCBI Taxonomy" id="273131"/>
    <lineage>
        <taxon>Eukaryota</taxon>
        <taxon>Fungi</taxon>
        <taxon>Dikarya</taxon>
        <taxon>Ascomycota</taxon>
        <taxon>Saccharomycotina</taxon>
        <taxon>Saccharomycetes</taxon>
        <taxon>Saccharomycetales</taxon>
        <taxon>Saccharomycetaceae</taxon>
        <taxon>Nakaseomyces</taxon>
    </lineage>
</organism>
<dbReference type="Pfam" id="PF02257">
    <property type="entry name" value="RFX_DNA_binding"/>
    <property type="match status" value="1"/>
</dbReference>
<dbReference type="InterPro" id="IPR039779">
    <property type="entry name" value="RFX-like"/>
</dbReference>
<dbReference type="PANTHER" id="PTHR12619:SF5">
    <property type="entry name" value="TRANSCRIPTION FACTOR RFX4"/>
    <property type="match status" value="1"/>
</dbReference>
<feature type="region of interest" description="Disordered" evidence="2">
    <location>
        <begin position="348"/>
        <end position="371"/>
    </location>
</feature>
<proteinExistence type="predicted"/>
<sequence>METKQNIYNNGPRYVLPRFQQTSYSLPHLFQTLNSPFSPRTPASNLAAGNMSSLPAPNIQLGLTSSVSTSNTPILPYHRSNSISVITAPTSSNMQPNLTSSTSNSGTSSITSSTSIPTNSPLTSVASSSNGPRSSGYGIYPLVSNHQFFPSTPGHTPNFNHNYSFSSPRTSENGYNVPGKLELDKSNNSKFVSQKKRDVKNLNTPKSIALKFKDMPLQQYAKVVKDAELKSLELNPQLHTKSTIQSTEQMRERERQIFALIWLLQNCSNKEPHSYVPRGQIFEQYSIVCDQFDLKPLSQASLGKLIRTVFPNLTTRRLGMRGQSKYHYCGLKLLKIIEVPPKFKNIEDDYNDEKSGHSSVQSSPKSRSSFDNNNIKAQIDVTLLDQNIDIEKVEQLKNYCLHYGNEFTSNGTEANAVGDIILPSIFDILKLEFITEEKKDELKNFEKIYNTYCQDVMKCFKDLNFDKMVDVFNMENAGKDSGMQLEKYLALMSCDSSAYVWASMVDVITFTANLKWLVYHLKIKLLHDNDENALQSFSKFFDRLKDFFSHTITEKNYIFAHKFKIFKDFFRIVDILLDQFTFIAKLNVNFRSAQRKMKDNWESKVDHETFISEIESWTDLDQKTRNSIIHTLVSASNSLFDENSSLLAFFNSISEGLHSSLFPHIVNKNPETARKIEVLITQFFDRLVGTVSLKCPEDILEWVYYANVATQLTAFSSKLSQFFVEYSS</sequence>
<dbReference type="PROSITE" id="PS51526">
    <property type="entry name" value="RFX_DBD"/>
    <property type="match status" value="1"/>
</dbReference>
<keyword evidence="1" id="KW-0238">DNA-binding</keyword>